<feature type="transmembrane region" description="Helical" evidence="4">
    <location>
        <begin position="70"/>
        <end position="86"/>
    </location>
</feature>
<comment type="caution">
    <text evidence="6">The sequence shown here is derived from an EMBL/GenBank/DDBJ whole genome shotgun (WGS) entry which is preliminary data.</text>
</comment>
<feature type="repeat" description="ANK" evidence="3">
    <location>
        <begin position="338"/>
        <end position="370"/>
    </location>
</feature>
<dbReference type="Pfam" id="PF12796">
    <property type="entry name" value="Ank_2"/>
    <property type="match status" value="3"/>
</dbReference>
<evidence type="ECO:0000313" key="8">
    <source>
        <dbReference type="Proteomes" id="UP001152797"/>
    </source>
</evidence>
<dbReference type="PANTHER" id="PTHR24171">
    <property type="entry name" value="ANKYRIN REPEAT DOMAIN-CONTAINING PROTEIN 39-RELATED"/>
    <property type="match status" value="1"/>
</dbReference>
<dbReference type="EMBL" id="CAMXCT020001195">
    <property type="protein sequence ID" value="CAL1141097.1"/>
    <property type="molecule type" value="Genomic_DNA"/>
</dbReference>
<feature type="repeat" description="ANK" evidence="3">
    <location>
        <begin position="439"/>
        <end position="471"/>
    </location>
</feature>
<dbReference type="EMBL" id="CAMXCT010001195">
    <property type="protein sequence ID" value="CAI3987722.1"/>
    <property type="molecule type" value="Genomic_DNA"/>
</dbReference>
<feature type="repeat" description="ANK" evidence="3">
    <location>
        <begin position="472"/>
        <end position="504"/>
    </location>
</feature>
<dbReference type="Gene3D" id="1.25.40.20">
    <property type="entry name" value="Ankyrin repeat-containing domain"/>
    <property type="match status" value="3"/>
</dbReference>
<dbReference type="InterPro" id="IPR013320">
    <property type="entry name" value="ConA-like_dom_sf"/>
</dbReference>
<keyword evidence="2 3" id="KW-0040">ANK repeat</keyword>
<keyword evidence="8" id="KW-1185">Reference proteome</keyword>
<sequence>MSILTVAVGINNAYELCVPESRKLEKNILPPGALLCFRWCDIFSRIGAWALLGMCLRPIGAKLHGVQQPYLPLILAVELLLITAVFKSRSFGLNLAWSQLFKKEYLVSVMASLLGTYWCCNLADLAAQHRFSRSLLALRLLQTLGTLWLCAWSFSIAVGSDCLAVEEPAVVIVALLVLFTFALGFLTALAHDVAMSLFALPFFPVIAGRRGGRLELAARFGVALQIPHLLRSVEDDDGVAALCQAAEAGQSSVIHALVDAGVSLTAEWQGKSALHWAARGGQLSTIQVVQFLHTAGCDLDKANSDGWTAGMLAAQSGHVEVVQFLHRAGCDLDKADNDGWTAGILAAQNSHLGVVQFLHTAGCDLDKANNDGDTAGIGIGAAFNGHVEVVQFLHRAGCDLDKANNDGWTAGILAAQHGHVEVVQFLHTAGCDLDKANNDGWTAGILAAQSGHVEVVQFLHRAGCDLDKANNDGDTAGIGAAFNGHVEVVQFLHRAGCDLDKANNFGDTAGIWAARNGHLEVVQFLHSSGCHCGVRSLHAAADGDHLMVVEFLLGFVDVNAAGIGKVRALDIARAKDPNGPVTEALLRAGKFYNEIQILSEFGCPQLGWLSTDFEGGDDDGEGVGDDSNGWAFDGSGRCCWHGGRRERLQIAPWKVNDVLGFAIDLDEGHMQLRTEQQELTMPFEAHGAVYPAASIWGLFRMHLAKDSWKLQPPRGYKEWGRGEFAWSD</sequence>
<feature type="repeat" description="ANK" evidence="3">
    <location>
        <begin position="406"/>
        <end position="438"/>
    </location>
</feature>
<dbReference type="Proteomes" id="UP001152797">
    <property type="component" value="Unassembled WGS sequence"/>
</dbReference>
<accession>A0A9P1C8Y7</accession>
<dbReference type="PROSITE" id="PS50188">
    <property type="entry name" value="B302_SPRY"/>
    <property type="match status" value="1"/>
</dbReference>
<feature type="transmembrane region" description="Helical" evidence="4">
    <location>
        <begin position="169"/>
        <end position="190"/>
    </location>
</feature>
<keyword evidence="1" id="KW-0677">Repeat</keyword>
<feature type="repeat" description="ANK" evidence="3">
    <location>
        <begin position="305"/>
        <end position="337"/>
    </location>
</feature>
<dbReference type="InterPro" id="IPR003877">
    <property type="entry name" value="SPRY_dom"/>
</dbReference>
<dbReference type="CDD" id="cd11709">
    <property type="entry name" value="SPRY"/>
    <property type="match status" value="1"/>
</dbReference>
<evidence type="ECO:0000313" key="6">
    <source>
        <dbReference type="EMBL" id="CAI3987722.1"/>
    </source>
</evidence>
<dbReference type="PANTHER" id="PTHR24171:SF10">
    <property type="entry name" value="ANKYRIN REPEAT DOMAIN-CONTAINING PROTEIN 29-LIKE"/>
    <property type="match status" value="1"/>
</dbReference>
<dbReference type="SUPFAM" id="SSF48403">
    <property type="entry name" value="Ankyrin repeat"/>
    <property type="match status" value="1"/>
</dbReference>
<keyword evidence="4" id="KW-0472">Membrane</keyword>
<dbReference type="SMART" id="SM00248">
    <property type="entry name" value="ANK"/>
    <property type="match status" value="9"/>
</dbReference>
<dbReference type="EMBL" id="CAMXCT030001195">
    <property type="protein sequence ID" value="CAL4775034.1"/>
    <property type="molecule type" value="Genomic_DNA"/>
</dbReference>
<evidence type="ECO:0000256" key="1">
    <source>
        <dbReference type="ARBA" id="ARBA00022737"/>
    </source>
</evidence>
<feature type="transmembrane region" description="Helical" evidence="4">
    <location>
        <begin position="106"/>
        <end position="124"/>
    </location>
</feature>
<feature type="repeat" description="ANK" evidence="3">
    <location>
        <begin position="269"/>
        <end position="304"/>
    </location>
</feature>
<reference evidence="6" key="1">
    <citation type="submission" date="2022-10" db="EMBL/GenBank/DDBJ databases">
        <authorList>
            <person name="Chen Y."/>
            <person name="Dougan E. K."/>
            <person name="Chan C."/>
            <person name="Rhodes N."/>
            <person name="Thang M."/>
        </authorList>
    </citation>
    <scope>NUCLEOTIDE SEQUENCE</scope>
</reference>
<dbReference type="AlphaFoldDB" id="A0A9P1C8Y7"/>
<evidence type="ECO:0000256" key="4">
    <source>
        <dbReference type="SAM" id="Phobius"/>
    </source>
</evidence>
<dbReference type="Gene3D" id="2.60.120.920">
    <property type="match status" value="1"/>
</dbReference>
<dbReference type="OrthoDB" id="415408at2759"/>
<dbReference type="InterPro" id="IPR043136">
    <property type="entry name" value="B30.2/SPRY_sf"/>
</dbReference>
<dbReference type="Pfam" id="PF00622">
    <property type="entry name" value="SPRY"/>
    <property type="match status" value="1"/>
</dbReference>
<organism evidence="6">
    <name type="scientific">Cladocopium goreaui</name>
    <dbReference type="NCBI Taxonomy" id="2562237"/>
    <lineage>
        <taxon>Eukaryota</taxon>
        <taxon>Sar</taxon>
        <taxon>Alveolata</taxon>
        <taxon>Dinophyceae</taxon>
        <taxon>Suessiales</taxon>
        <taxon>Symbiodiniaceae</taxon>
        <taxon>Cladocopium</taxon>
    </lineage>
</organism>
<evidence type="ECO:0000256" key="2">
    <source>
        <dbReference type="ARBA" id="ARBA00023043"/>
    </source>
</evidence>
<dbReference type="PROSITE" id="PS50297">
    <property type="entry name" value="ANK_REP_REGION"/>
    <property type="match status" value="4"/>
</dbReference>
<dbReference type="InterPro" id="IPR001870">
    <property type="entry name" value="B30.2/SPRY"/>
</dbReference>
<dbReference type="SUPFAM" id="SSF49899">
    <property type="entry name" value="Concanavalin A-like lectins/glucanases"/>
    <property type="match status" value="1"/>
</dbReference>
<evidence type="ECO:0000256" key="3">
    <source>
        <dbReference type="PROSITE-ProRule" id="PRU00023"/>
    </source>
</evidence>
<feature type="transmembrane region" description="Helical" evidence="4">
    <location>
        <begin position="136"/>
        <end position="157"/>
    </location>
</feature>
<reference evidence="7 8" key="2">
    <citation type="submission" date="2024-05" db="EMBL/GenBank/DDBJ databases">
        <authorList>
            <person name="Chen Y."/>
            <person name="Shah S."/>
            <person name="Dougan E. K."/>
            <person name="Thang M."/>
            <person name="Chan C."/>
        </authorList>
    </citation>
    <scope>NUCLEOTIDE SEQUENCE [LARGE SCALE GENOMIC DNA]</scope>
</reference>
<dbReference type="InterPro" id="IPR002110">
    <property type="entry name" value="Ankyrin_rpt"/>
</dbReference>
<keyword evidence="4" id="KW-0812">Transmembrane</keyword>
<dbReference type="InterPro" id="IPR036770">
    <property type="entry name" value="Ankyrin_rpt-contain_sf"/>
</dbReference>
<evidence type="ECO:0000313" key="7">
    <source>
        <dbReference type="EMBL" id="CAL4775034.1"/>
    </source>
</evidence>
<keyword evidence="4" id="KW-1133">Transmembrane helix</keyword>
<dbReference type="PROSITE" id="PS50088">
    <property type="entry name" value="ANK_REPEAT"/>
    <property type="match status" value="6"/>
</dbReference>
<name>A0A9P1C8Y7_9DINO</name>
<protein>
    <submittedName>
        <fullName evidence="7">Ankyrin repeat domain-containing protein 17</fullName>
    </submittedName>
</protein>
<gene>
    <name evidence="6" type="ORF">C1SCF055_LOCUS14975</name>
</gene>
<feature type="domain" description="B30.2/SPRY" evidence="5">
    <location>
        <begin position="519"/>
        <end position="712"/>
    </location>
</feature>
<evidence type="ECO:0000259" key="5">
    <source>
        <dbReference type="PROSITE" id="PS50188"/>
    </source>
</evidence>
<proteinExistence type="predicted"/>